<sequence>MNENWQRERERRQAIRELAELQPGDRAAKTILERLDGLERLDREHPISVCNLSLEKLSELPKEPHVIGCWIIRDANIPEPWRTRFTVALGPAARVAQGFYWQDWADFLQAWERDLGHVEQHRRELDDD</sequence>
<organism evidence="1 2">
    <name type="scientific">Pseudomonas brassicae</name>
    <dbReference type="NCBI Taxonomy" id="2708063"/>
    <lineage>
        <taxon>Bacteria</taxon>
        <taxon>Pseudomonadati</taxon>
        <taxon>Pseudomonadota</taxon>
        <taxon>Gammaproteobacteria</taxon>
        <taxon>Pseudomonadales</taxon>
        <taxon>Pseudomonadaceae</taxon>
        <taxon>Pseudomonas</taxon>
    </lineage>
</organism>
<proteinExistence type="predicted"/>
<accession>A0A6B3NUW3</accession>
<gene>
    <name evidence="1" type="ORF">G3436_21290</name>
</gene>
<dbReference type="Proteomes" id="UP000482634">
    <property type="component" value="Unassembled WGS sequence"/>
</dbReference>
<evidence type="ECO:0000313" key="1">
    <source>
        <dbReference type="EMBL" id="NER65939.1"/>
    </source>
</evidence>
<protein>
    <submittedName>
        <fullName evidence="1">Uncharacterized protein</fullName>
    </submittedName>
</protein>
<keyword evidence="2" id="KW-1185">Reference proteome</keyword>
<dbReference type="AlphaFoldDB" id="A0A6B3NUW3"/>
<name>A0A6B3NUW3_9PSED</name>
<dbReference type="RefSeq" id="WP_163949146.1">
    <property type="nucleotide sequence ID" value="NZ_JAAHBU010000350.1"/>
</dbReference>
<comment type="caution">
    <text evidence="1">The sequence shown here is derived from an EMBL/GenBank/DDBJ whole genome shotgun (WGS) entry which is preliminary data.</text>
</comment>
<evidence type="ECO:0000313" key="2">
    <source>
        <dbReference type="Proteomes" id="UP000482634"/>
    </source>
</evidence>
<dbReference type="EMBL" id="JAAHBU010000350">
    <property type="protein sequence ID" value="NER65939.1"/>
    <property type="molecule type" value="Genomic_DNA"/>
</dbReference>
<reference evidence="1 2" key="1">
    <citation type="submission" date="2020-02" db="EMBL/GenBank/DDBJ databases">
        <title>Broccoli isolated Pseudomonas sp.</title>
        <authorList>
            <person name="Fujikawa T."/>
            <person name="Sawada H."/>
        </authorList>
    </citation>
    <scope>NUCLEOTIDE SEQUENCE [LARGE SCALE GENOMIC DNA]</scope>
    <source>
        <strain evidence="1 2">MAFF212427</strain>
    </source>
</reference>